<dbReference type="EMBL" id="BQNB010019370">
    <property type="protein sequence ID" value="GJT84559.1"/>
    <property type="molecule type" value="Genomic_DNA"/>
</dbReference>
<evidence type="ECO:0000256" key="1">
    <source>
        <dbReference type="SAM" id="Coils"/>
    </source>
</evidence>
<evidence type="ECO:0000313" key="3">
    <source>
        <dbReference type="EMBL" id="GJT84559.1"/>
    </source>
</evidence>
<protein>
    <submittedName>
        <fullName evidence="3">Uncharacterized protein</fullName>
    </submittedName>
</protein>
<keyword evidence="1" id="KW-0175">Coiled coil</keyword>
<gene>
    <name evidence="3" type="ORF">Tco_1066276</name>
</gene>
<organism evidence="3 4">
    <name type="scientific">Tanacetum coccineum</name>
    <dbReference type="NCBI Taxonomy" id="301880"/>
    <lineage>
        <taxon>Eukaryota</taxon>
        <taxon>Viridiplantae</taxon>
        <taxon>Streptophyta</taxon>
        <taxon>Embryophyta</taxon>
        <taxon>Tracheophyta</taxon>
        <taxon>Spermatophyta</taxon>
        <taxon>Magnoliopsida</taxon>
        <taxon>eudicotyledons</taxon>
        <taxon>Gunneridae</taxon>
        <taxon>Pentapetalae</taxon>
        <taxon>asterids</taxon>
        <taxon>campanulids</taxon>
        <taxon>Asterales</taxon>
        <taxon>Asteraceae</taxon>
        <taxon>Asteroideae</taxon>
        <taxon>Anthemideae</taxon>
        <taxon>Anthemidinae</taxon>
        <taxon>Tanacetum</taxon>
    </lineage>
</organism>
<name>A0ABQ5HAE1_9ASTR</name>
<keyword evidence="4" id="KW-1185">Reference proteome</keyword>
<feature type="coiled-coil region" evidence="1">
    <location>
        <begin position="16"/>
        <end position="43"/>
    </location>
</feature>
<reference evidence="3" key="1">
    <citation type="journal article" date="2022" name="Int. J. Mol. Sci.">
        <title>Draft Genome of Tanacetum Coccineum: Genomic Comparison of Closely Related Tanacetum-Family Plants.</title>
        <authorList>
            <person name="Yamashiro T."/>
            <person name="Shiraishi A."/>
            <person name="Nakayama K."/>
            <person name="Satake H."/>
        </authorList>
    </citation>
    <scope>NUCLEOTIDE SEQUENCE</scope>
</reference>
<evidence type="ECO:0000313" key="4">
    <source>
        <dbReference type="Proteomes" id="UP001151760"/>
    </source>
</evidence>
<proteinExistence type="predicted"/>
<evidence type="ECO:0000256" key="2">
    <source>
        <dbReference type="SAM" id="MobiDB-lite"/>
    </source>
</evidence>
<sequence>MYDGDMLHSEKLIINTIDSEETLEDAEESRNKMKNKMTQVNYDKINALYETFVPQQEISAEQTYFPIPSTSNHSSESNNVPSQSPVLKMPNESRVWLSDSQNEFRGFYKTDVIPTSRSLYKNLKDIKEELIAEVQEMLNIFKSMEQKVNAKSPTEILLQKVVDRVLEVSLTSEIRDCVLLSAAQQKHDLLKDELEKSSNDFKEIQANLLNRIKILENNF</sequence>
<feature type="compositionally biased region" description="Polar residues" evidence="2">
    <location>
        <begin position="66"/>
        <end position="85"/>
    </location>
</feature>
<feature type="coiled-coil region" evidence="1">
    <location>
        <begin position="180"/>
        <end position="207"/>
    </location>
</feature>
<accession>A0ABQ5HAE1</accession>
<dbReference type="Proteomes" id="UP001151760">
    <property type="component" value="Unassembled WGS sequence"/>
</dbReference>
<feature type="region of interest" description="Disordered" evidence="2">
    <location>
        <begin position="66"/>
        <end position="86"/>
    </location>
</feature>
<comment type="caution">
    <text evidence="3">The sequence shown here is derived from an EMBL/GenBank/DDBJ whole genome shotgun (WGS) entry which is preliminary data.</text>
</comment>
<feature type="coiled-coil region" evidence="1">
    <location>
        <begin position="120"/>
        <end position="147"/>
    </location>
</feature>
<reference evidence="3" key="2">
    <citation type="submission" date="2022-01" db="EMBL/GenBank/DDBJ databases">
        <authorList>
            <person name="Yamashiro T."/>
            <person name="Shiraishi A."/>
            <person name="Satake H."/>
            <person name="Nakayama K."/>
        </authorList>
    </citation>
    <scope>NUCLEOTIDE SEQUENCE</scope>
</reference>